<reference evidence="1 2" key="1">
    <citation type="submission" date="2016-11" db="EMBL/GenBank/DDBJ databases">
        <authorList>
            <person name="Jaros S."/>
            <person name="Januszkiewicz K."/>
            <person name="Wedrychowicz H."/>
        </authorList>
    </citation>
    <scope>NUCLEOTIDE SEQUENCE [LARGE SCALE GENOMIC DNA]</scope>
    <source>
        <strain evidence="1 2">DSM 19436</strain>
    </source>
</reference>
<gene>
    <name evidence="1" type="ORF">SAMN02745157_0678</name>
</gene>
<name>A0A1M4VE09_9HYPH</name>
<organism evidence="1 2">
    <name type="scientific">Kaistia soli DSM 19436</name>
    <dbReference type="NCBI Taxonomy" id="1122133"/>
    <lineage>
        <taxon>Bacteria</taxon>
        <taxon>Pseudomonadati</taxon>
        <taxon>Pseudomonadota</taxon>
        <taxon>Alphaproteobacteria</taxon>
        <taxon>Hyphomicrobiales</taxon>
        <taxon>Kaistiaceae</taxon>
        <taxon>Kaistia</taxon>
    </lineage>
</organism>
<accession>A0A1M4VE09</accession>
<sequence length="80" mass="8702">MSARDLVDLDVYLHARGDRGVLISRTGDKRHAGWVALSHCDLAMRGDVHAVATLPRWAAIQAGLLTPRDGEEQPNLFGSP</sequence>
<dbReference type="AlphaFoldDB" id="A0A1M4VE09"/>
<dbReference type="Proteomes" id="UP000184485">
    <property type="component" value="Unassembled WGS sequence"/>
</dbReference>
<dbReference type="RefSeq" id="WP_073051359.1">
    <property type="nucleotide sequence ID" value="NZ_FQUP01000001.1"/>
</dbReference>
<protein>
    <submittedName>
        <fullName evidence="1">Uncharacterized protein</fullName>
    </submittedName>
</protein>
<keyword evidence="2" id="KW-1185">Reference proteome</keyword>
<dbReference type="STRING" id="1122133.SAMN02745157_0678"/>
<proteinExistence type="predicted"/>
<evidence type="ECO:0000313" key="2">
    <source>
        <dbReference type="Proteomes" id="UP000184485"/>
    </source>
</evidence>
<dbReference type="EMBL" id="FQUP01000001">
    <property type="protein sequence ID" value="SHE67093.1"/>
    <property type="molecule type" value="Genomic_DNA"/>
</dbReference>
<evidence type="ECO:0000313" key="1">
    <source>
        <dbReference type="EMBL" id="SHE67093.1"/>
    </source>
</evidence>
<dbReference type="OrthoDB" id="8024304at2"/>